<dbReference type="NCBIfam" id="NF005310">
    <property type="entry name" value="PRK06842.1"/>
    <property type="match status" value="1"/>
</dbReference>
<dbReference type="NCBIfam" id="TIGR00723">
    <property type="entry name" value="ttdB_fumA_fumB"/>
    <property type="match status" value="1"/>
</dbReference>
<gene>
    <name evidence="4" type="ORF">H8717_02990</name>
</gene>
<protein>
    <submittedName>
        <fullName evidence="4">Fe-S-containing hydro-lyase</fullName>
    </submittedName>
</protein>
<proteinExistence type="inferred from homology"/>
<evidence type="ECO:0000256" key="2">
    <source>
        <dbReference type="ARBA" id="ARBA00023239"/>
    </source>
</evidence>
<dbReference type="Pfam" id="PF05683">
    <property type="entry name" value="Fumerase_C"/>
    <property type="match status" value="1"/>
</dbReference>
<comment type="caution">
    <text evidence="4">The sequence shown here is derived from an EMBL/GenBank/DDBJ whole genome shotgun (WGS) entry which is preliminary data.</text>
</comment>
<evidence type="ECO:0000259" key="3">
    <source>
        <dbReference type="Pfam" id="PF05683"/>
    </source>
</evidence>
<feature type="domain" description="Fe-S hydro-lyase tartrate dehydratase beta-type catalytic" evidence="3">
    <location>
        <begin position="9"/>
        <end position="178"/>
    </location>
</feature>
<evidence type="ECO:0000313" key="5">
    <source>
        <dbReference type="Proteomes" id="UP000658131"/>
    </source>
</evidence>
<dbReference type="Gene3D" id="3.20.130.10">
    <property type="entry name" value="Fe-S hydro-lyase, tartrate dehydratase beta-type, catalytic domain"/>
    <property type="match status" value="1"/>
</dbReference>
<evidence type="ECO:0000313" key="4">
    <source>
        <dbReference type="EMBL" id="MBC8575379.1"/>
    </source>
</evidence>
<name>A0ABR7NG50_9FIRM</name>
<accession>A0ABR7NG50</accession>
<dbReference type="PANTHER" id="PTHR43351">
    <property type="entry name" value="L(+)-TARTRATE DEHYDRATASE SUBUNIT BETA"/>
    <property type="match status" value="1"/>
</dbReference>
<dbReference type="SUPFAM" id="SSF117457">
    <property type="entry name" value="FumA C-terminal domain-like"/>
    <property type="match status" value="1"/>
</dbReference>
<evidence type="ECO:0000256" key="1">
    <source>
        <dbReference type="ARBA" id="ARBA00008876"/>
    </source>
</evidence>
<dbReference type="EMBL" id="JACRTB010000003">
    <property type="protein sequence ID" value="MBC8575379.1"/>
    <property type="molecule type" value="Genomic_DNA"/>
</dbReference>
<comment type="similarity">
    <text evidence="1">Belongs to the class-I fumarase family.</text>
</comment>
<keyword evidence="5" id="KW-1185">Reference proteome</keyword>
<dbReference type="InterPro" id="IPR004647">
    <property type="entry name" value="Fe-S_hydro-lyase_TtdB-typ_cat"/>
</dbReference>
<sequence length="195" mass="21128">MNEKKRITTPFTAEQARLLRAGDAVLITGTIYTGRDAAHKRLIELLDAGKPLPCELRDQIIYYVGPTPARPGDIIGAAGPTTSYRMDAYAPRLMAETGLRGMIGKGLRSPRVAAAIRDHHGVYLAAIGGAGALLASTVRSCEMVAYPDLQSEAIRRLEVVDFPAVVVLDCEGNNLYESGRRAYLDFVRAQQGGER</sequence>
<dbReference type="RefSeq" id="WP_262399018.1">
    <property type="nucleotide sequence ID" value="NZ_JACRTB010000003.1"/>
</dbReference>
<dbReference type="Proteomes" id="UP000658131">
    <property type="component" value="Unassembled WGS sequence"/>
</dbReference>
<reference evidence="4 5" key="1">
    <citation type="submission" date="2020-08" db="EMBL/GenBank/DDBJ databases">
        <title>Genome public.</title>
        <authorList>
            <person name="Liu C."/>
            <person name="Sun Q."/>
        </authorList>
    </citation>
    <scope>NUCLEOTIDE SEQUENCE [LARGE SCALE GENOMIC DNA]</scope>
    <source>
        <strain evidence="4 5">BX1</strain>
    </source>
</reference>
<organism evidence="4 5">
    <name type="scientific">Yanshouia hominis</name>
    <dbReference type="NCBI Taxonomy" id="2763673"/>
    <lineage>
        <taxon>Bacteria</taxon>
        <taxon>Bacillati</taxon>
        <taxon>Bacillota</taxon>
        <taxon>Clostridia</taxon>
        <taxon>Eubacteriales</taxon>
        <taxon>Oscillospiraceae</taxon>
        <taxon>Yanshouia</taxon>
    </lineage>
</organism>
<keyword evidence="2" id="KW-0456">Lyase</keyword>
<dbReference type="PANTHER" id="PTHR43351:SF2">
    <property type="entry name" value="L(+)-TARTRATE DEHYDRATASE SUBUNIT BETA-RELATED"/>
    <property type="match status" value="1"/>
</dbReference>
<dbReference type="InterPro" id="IPR036660">
    <property type="entry name" value="Fe-S_hydroAse_TtdB_cat_sf"/>
</dbReference>